<dbReference type="EMBL" id="ML986611">
    <property type="protein sequence ID" value="KAF2265069.1"/>
    <property type="molecule type" value="Genomic_DNA"/>
</dbReference>
<keyword evidence="6" id="KW-0564">Palmitate</keyword>
<keyword evidence="8 11" id="KW-0012">Acyltransferase</keyword>
<organism evidence="14 15">
    <name type="scientific">Lojkania enalia</name>
    <dbReference type="NCBI Taxonomy" id="147567"/>
    <lineage>
        <taxon>Eukaryota</taxon>
        <taxon>Fungi</taxon>
        <taxon>Dikarya</taxon>
        <taxon>Ascomycota</taxon>
        <taxon>Pezizomycotina</taxon>
        <taxon>Dothideomycetes</taxon>
        <taxon>Pleosporomycetidae</taxon>
        <taxon>Pleosporales</taxon>
        <taxon>Pleosporales incertae sedis</taxon>
        <taxon>Lojkania</taxon>
    </lineage>
</organism>
<gene>
    <name evidence="14" type="ORF">CC78DRAFT_616211</name>
</gene>
<dbReference type="InterPro" id="IPR001594">
    <property type="entry name" value="Palmitoyltrfase_DHHC"/>
</dbReference>
<evidence type="ECO:0000256" key="4">
    <source>
        <dbReference type="ARBA" id="ARBA00022989"/>
    </source>
</evidence>
<dbReference type="GO" id="GO:0006612">
    <property type="term" value="P:protein targeting to membrane"/>
    <property type="evidence" value="ECO:0007669"/>
    <property type="project" value="TreeGrafter"/>
</dbReference>
<keyword evidence="4 11" id="KW-1133">Transmembrane helix</keyword>
<keyword evidence="2 11" id="KW-0808">Transferase</keyword>
<dbReference type="EC" id="2.3.1.225" evidence="11"/>
<feature type="transmembrane region" description="Helical" evidence="11">
    <location>
        <begin position="21"/>
        <end position="47"/>
    </location>
</feature>
<dbReference type="PROSITE" id="PS50216">
    <property type="entry name" value="DHHC"/>
    <property type="match status" value="1"/>
</dbReference>
<protein>
    <recommendedName>
        <fullName evidence="11">Palmitoyltransferase</fullName>
        <ecNumber evidence="11">2.3.1.225</ecNumber>
    </recommendedName>
</protein>
<evidence type="ECO:0000256" key="12">
    <source>
        <dbReference type="SAM" id="MobiDB-lite"/>
    </source>
</evidence>
<name>A0A9P4KFC8_9PLEO</name>
<keyword evidence="5 11" id="KW-0472">Membrane</keyword>
<feature type="transmembrane region" description="Helical" evidence="11">
    <location>
        <begin position="210"/>
        <end position="234"/>
    </location>
</feature>
<comment type="similarity">
    <text evidence="9">Belongs to the DHHC palmitoyltransferase family. PFA5 subfamily.</text>
</comment>
<feature type="transmembrane region" description="Helical" evidence="11">
    <location>
        <begin position="67"/>
        <end position="85"/>
    </location>
</feature>
<accession>A0A9P4KFC8</accession>
<comment type="subcellular location">
    <subcellularLocation>
        <location evidence="1">Membrane</location>
        <topology evidence="1">Multi-pass membrane protein</topology>
    </subcellularLocation>
</comment>
<comment type="domain">
    <text evidence="11">The DHHC domain is required for palmitoyltransferase activity.</text>
</comment>
<keyword evidence="15" id="KW-1185">Reference proteome</keyword>
<feature type="region of interest" description="Disordered" evidence="12">
    <location>
        <begin position="351"/>
        <end position="384"/>
    </location>
</feature>
<comment type="catalytic activity">
    <reaction evidence="10 11">
        <text>L-cysteinyl-[protein] + hexadecanoyl-CoA = S-hexadecanoyl-L-cysteinyl-[protein] + CoA</text>
        <dbReference type="Rhea" id="RHEA:36683"/>
        <dbReference type="Rhea" id="RHEA-COMP:10131"/>
        <dbReference type="Rhea" id="RHEA-COMP:11032"/>
        <dbReference type="ChEBI" id="CHEBI:29950"/>
        <dbReference type="ChEBI" id="CHEBI:57287"/>
        <dbReference type="ChEBI" id="CHEBI:57379"/>
        <dbReference type="ChEBI" id="CHEBI:74151"/>
        <dbReference type="EC" id="2.3.1.225"/>
    </reaction>
</comment>
<evidence type="ECO:0000256" key="3">
    <source>
        <dbReference type="ARBA" id="ARBA00022692"/>
    </source>
</evidence>
<dbReference type="GO" id="GO:0019706">
    <property type="term" value="F:protein-cysteine S-palmitoyltransferase activity"/>
    <property type="evidence" value="ECO:0007669"/>
    <property type="project" value="UniProtKB-EC"/>
</dbReference>
<reference evidence="15" key="1">
    <citation type="journal article" date="2020" name="Stud. Mycol.">
        <title>101 Dothideomycetes genomes: A test case for predicting lifestyles and emergence of pathogens.</title>
        <authorList>
            <person name="Haridas S."/>
            <person name="Albert R."/>
            <person name="Binder M."/>
            <person name="Bloem J."/>
            <person name="LaButti K."/>
            <person name="Salamov A."/>
            <person name="Andreopoulos B."/>
            <person name="Baker S."/>
            <person name="Barry K."/>
            <person name="Bills G."/>
            <person name="Bluhm B."/>
            <person name="Cannon C."/>
            <person name="Castanera R."/>
            <person name="Culley D."/>
            <person name="Daum C."/>
            <person name="Ezra D."/>
            <person name="Gonzalez J."/>
            <person name="Henrissat B."/>
            <person name="Kuo A."/>
            <person name="Liang C."/>
            <person name="Lipzen A."/>
            <person name="Lutzoni F."/>
            <person name="Magnuson J."/>
            <person name="Mondo S."/>
            <person name="Nolan M."/>
            <person name="Ohm R."/>
            <person name="Pangilinan J."/>
            <person name="Park H.-J."/>
            <person name="Ramirez L."/>
            <person name="Alfaro M."/>
            <person name="Sun H."/>
            <person name="Tritt A."/>
            <person name="Yoshinaga Y."/>
            <person name="Zwiers L.-H."/>
            <person name="Turgeon B."/>
            <person name="Goodwin S."/>
            <person name="Spatafora J."/>
            <person name="Crous P."/>
            <person name="Grigoriev I."/>
        </authorList>
    </citation>
    <scope>NUCLEOTIDE SEQUENCE [LARGE SCALE GENOMIC DNA]</scope>
    <source>
        <strain evidence="15">CBS 304.66</strain>
    </source>
</reference>
<evidence type="ECO:0000256" key="11">
    <source>
        <dbReference type="RuleBase" id="RU079119"/>
    </source>
</evidence>
<evidence type="ECO:0000256" key="8">
    <source>
        <dbReference type="ARBA" id="ARBA00023315"/>
    </source>
</evidence>
<evidence type="ECO:0000256" key="10">
    <source>
        <dbReference type="ARBA" id="ARBA00048048"/>
    </source>
</evidence>
<dbReference type="PANTHER" id="PTHR22883">
    <property type="entry name" value="ZINC FINGER DHHC DOMAIN CONTAINING PROTEIN"/>
    <property type="match status" value="1"/>
</dbReference>
<dbReference type="GO" id="GO:0005794">
    <property type="term" value="C:Golgi apparatus"/>
    <property type="evidence" value="ECO:0007669"/>
    <property type="project" value="TreeGrafter"/>
</dbReference>
<dbReference type="GO" id="GO:0016020">
    <property type="term" value="C:membrane"/>
    <property type="evidence" value="ECO:0007669"/>
    <property type="project" value="UniProtKB-SubCell"/>
</dbReference>
<dbReference type="PANTHER" id="PTHR22883:SF23">
    <property type="entry name" value="PALMITOYLTRANSFERASE ZDHHC6"/>
    <property type="match status" value="1"/>
</dbReference>
<evidence type="ECO:0000313" key="14">
    <source>
        <dbReference type="EMBL" id="KAF2265069.1"/>
    </source>
</evidence>
<evidence type="ECO:0000313" key="15">
    <source>
        <dbReference type="Proteomes" id="UP000800093"/>
    </source>
</evidence>
<dbReference type="Pfam" id="PF01529">
    <property type="entry name" value="DHHC"/>
    <property type="match status" value="1"/>
</dbReference>
<dbReference type="Proteomes" id="UP000800093">
    <property type="component" value="Unassembled WGS sequence"/>
</dbReference>
<evidence type="ECO:0000256" key="2">
    <source>
        <dbReference type="ARBA" id="ARBA00022679"/>
    </source>
</evidence>
<evidence type="ECO:0000256" key="5">
    <source>
        <dbReference type="ARBA" id="ARBA00023136"/>
    </source>
</evidence>
<feature type="compositionally biased region" description="Basic residues" evidence="12">
    <location>
        <begin position="355"/>
        <end position="365"/>
    </location>
</feature>
<dbReference type="GO" id="GO:0005783">
    <property type="term" value="C:endoplasmic reticulum"/>
    <property type="evidence" value="ECO:0007669"/>
    <property type="project" value="TreeGrafter"/>
</dbReference>
<keyword evidence="7" id="KW-0449">Lipoprotein</keyword>
<feature type="compositionally biased region" description="Polar residues" evidence="12">
    <location>
        <begin position="367"/>
        <end position="384"/>
    </location>
</feature>
<keyword evidence="3 11" id="KW-0812">Transmembrane</keyword>
<dbReference type="InterPro" id="IPR039859">
    <property type="entry name" value="PFA4/ZDH16/20/ERF2-like"/>
</dbReference>
<evidence type="ECO:0000256" key="6">
    <source>
        <dbReference type="ARBA" id="ARBA00023139"/>
    </source>
</evidence>
<evidence type="ECO:0000256" key="9">
    <source>
        <dbReference type="ARBA" id="ARBA00038298"/>
    </source>
</evidence>
<comment type="caution">
    <text evidence="14">The sequence shown here is derived from an EMBL/GenBank/DDBJ whole genome shotgun (WGS) entry which is preliminary data.</text>
</comment>
<sequence>MAMSDKRKEALDQRINQIAAVLLPLLEISGTGYATYVVVYLLCVRYLINPAQDIQSAGIEPRQGTGIALLIVYFLLLLPVGLTFMRLLQVVWTNPGVVPLGDPLSEKKTAPTKHFDRLDAYICDYEGLPQWCDACHSWKPDRAHHSSQLGRCIRRMDHFCPYAGGIISETSHKFFVQFLFYATAYTGYVLVLMAIFLAERIDKLDSKPATWIVALALAALFFLFTFGMFATTFYHLSQNYTTIEVLQRGGIHNIALLSSNQTPHPATGLDIIARIQRSPSRSYIVVQTKPFENPWDMGVIANIKSIMGNSALEWFMPLRMSPCTYHRRVVGEYEWGRVVNRMMDEYAAGSFHDGSRRRRRRRRSSRASTSDPLHSSESTPSRLK</sequence>
<evidence type="ECO:0000259" key="13">
    <source>
        <dbReference type="Pfam" id="PF01529"/>
    </source>
</evidence>
<dbReference type="AlphaFoldDB" id="A0A9P4KFC8"/>
<evidence type="ECO:0000256" key="1">
    <source>
        <dbReference type="ARBA" id="ARBA00004141"/>
    </source>
</evidence>
<evidence type="ECO:0000256" key="7">
    <source>
        <dbReference type="ARBA" id="ARBA00023288"/>
    </source>
</evidence>
<dbReference type="OrthoDB" id="331948at2759"/>
<proteinExistence type="inferred from homology"/>
<feature type="domain" description="Palmitoyltransferase DHHC" evidence="13">
    <location>
        <begin position="129"/>
        <end position="247"/>
    </location>
</feature>
<feature type="transmembrane region" description="Helical" evidence="11">
    <location>
        <begin position="178"/>
        <end position="198"/>
    </location>
</feature>